<name>A0ABS7T169_9FIRM</name>
<dbReference type="InterPro" id="IPR032823">
    <property type="entry name" value="BCA_ABC_TP_C"/>
</dbReference>
<feature type="domain" description="ABC transporter" evidence="4">
    <location>
        <begin position="15"/>
        <end position="263"/>
    </location>
</feature>
<dbReference type="PROSITE" id="PS50893">
    <property type="entry name" value="ABC_TRANSPORTER_2"/>
    <property type="match status" value="1"/>
</dbReference>
<comment type="caution">
    <text evidence="5">The sequence shown here is derived from an EMBL/GenBank/DDBJ whole genome shotgun (WGS) entry which is preliminary data.</text>
</comment>
<keyword evidence="6" id="KW-1185">Reference proteome</keyword>
<accession>A0ABS7T169</accession>
<dbReference type="Pfam" id="PF12399">
    <property type="entry name" value="BCA_ABC_TP_C"/>
    <property type="match status" value="1"/>
</dbReference>
<dbReference type="RefSeq" id="WP_223420469.1">
    <property type="nucleotide sequence ID" value="NZ_JAIPME010000002.1"/>
</dbReference>
<evidence type="ECO:0000256" key="2">
    <source>
        <dbReference type="ARBA" id="ARBA00022741"/>
    </source>
</evidence>
<keyword evidence="3 5" id="KW-0067">ATP-binding</keyword>
<protein>
    <submittedName>
        <fullName evidence="5">ABC transporter ATP-binding protein</fullName>
    </submittedName>
</protein>
<dbReference type="InterPro" id="IPR051120">
    <property type="entry name" value="ABC_AA/LPS_Transport"/>
</dbReference>
<dbReference type="InterPro" id="IPR003593">
    <property type="entry name" value="AAA+_ATPase"/>
</dbReference>
<evidence type="ECO:0000259" key="4">
    <source>
        <dbReference type="PROSITE" id="PS50893"/>
    </source>
</evidence>
<dbReference type="PANTHER" id="PTHR45772:SF7">
    <property type="entry name" value="AMINO ACID ABC TRANSPORTER ATP-BINDING PROTEIN"/>
    <property type="match status" value="1"/>
</dbReference>
<sequence length="263" mass="29335">MWKVNSKEVISENVLEINNLSISFGGLKAVENVTFKLKNGELLGLIGPNGAGKTTLFNMLSGVYTPTSGEIILDGENVNGTRPDKLSKLGVARTFQNIRLFDNLTVLDNVKLAMNQYMNYGMLTGMFRLPNYWKEENEATEKAKEILELFDLEKYFRTFAGSLPYGAQRKLEIARAMATRPKVLLLDEPAAGMNESETQDLMDSIRLIREKTGVSILLIEHDMNLVLGITERLIVLNYGEILAEGDPHDVISNKEVVKAYLGS</sequence>
<evidence type="ECO:0000313" key="5">
    <source>
        <dbReference type="EMBL" id="MBZ2387536.1"/>
    </source>
</evidence>
<dbReference type="InterPro" id="IPR027417">
    <property type="entry name" value="P-loop_NTPase"/>
</dbReference>
<evidence type="ECO:0000256" key="1">
    <source>
        <dbReference type="ARBA" id="ARBA00022448"/>
    </source>
</evidence>
<dbReference type="SUPFAM" id="SSF52540">
    <property type="entry name" value="P-loop containing nucleoside triphosphate hydrolases"/>
    <property type="match status" value="1"/>
</dbReference>
<dbReference type="Gene3D" id="3.40.50.300">
    <property type="entry name" value="P-loop containing nucleotide triphosphate hydrolases"/>
    <property type="match status" value="1"/>
</dbReference>
<dbReference type="GO" id="GO:0005524">
    <property type="term" value="F:ATP binding"/>
    <property type="evidence" value="ECO:0007669"/>
    <property type="project" value="UniProtKB-KW"/>
</dbReference>
<evidence type="ECO:0000256" key="3">
    <source>
        <dbReference type="ARBA" id="ARBA00022840"/>
    </source>
</evidence>
<keyword evidence="1" id="KW-0813">Transport</keyword>
<dbReference type="InterPro" id="IPR003439">
    <property type="entry name" value="ABC_transporter-like_ATP-bd"/>
</dbReference>
<dbReference type="Pfam" id="PF00005">
    <property type="entry name" value="ABC_tran"/>
    <property type="match status" value="1"/>
</dbReference>
<gene>
    <name evidence="5" type="ORF">K8P03_09595</name>
</gene>
<keyword evidence="2" id="KW-0547">Nucleotide-binding</keyword>
<proteinExistence type="predicted"/>
<dbReference type="PANTHER" id="PTHR45772">
    <property type="entry name" value="CONSERVED COMPONENT OF ABC TRANSPORTER FOR NATURAL AMINO ACIDS-RELATED"/>
    <property type="match status" value="1"/>
</dbReference>
<dbReference type="EMBL" id="JAIPME010000002">
    <property type="protein sequence ID" value="MBZ2387536.1"/>
    <property type="molecule type" value="Genomic_DNA"/>
</dbReference>
<dbReference type="Proteomes" id="UP000734271">
    <property type="component" value="Unassembled WGS sequence"/>
</dbReference>
<reference evidence="5 6" key="1">
    <citation type="submission" date="2021-08" db="EMBL/GenBank/DDBJ databases">
        <title>FDA dAtabase for Regulatory Grade micrObial Sequences (FDA-ARGOS): Supporting development and validation of Infectious Disease Dx tests.</title>
        <authorList>
            <person name="Sproer C."/>
            <person name="Gronow S."/>
            <person name="Severitt S."/>
            <person name="Schroder I."/>
            <person name="Tallon L."/>
            <person name="Sadzewicz L."/>
            <person name="Zhao X."/>
            <person name="Boylan J."/>
            <person name="Ott S."/>
            <person name="Bowen H."/>
            <person name="Vavikolanu K."/>
            <person name="Hazen T."/>
            <person name="Aluvathingal J."/>
            <person name="Nadendla S."/>
            <person name="Lowell S."/>
            <person name="Myers T."/>
            <person name="Yan Y."/>
            <person name="Sichtig H."/>
        </authorList>
    </citation>
    <scope>NUCLEOTIDE SEQUENCE [LARGE SCALE GENOMIC DNA]</scope>
    <source>
        <strain evidence="5 6">FDAARGOS_1460</strain>
    </source>
</reference>
<dbReference type="CDD" id="cd03219">
    <property type="entry name" value="ABC_Mj1267_LivG_branched"/>
    <property type="match status" value="1"/>
</dbReference>
<evidence type="ECO:0000313" key="6">
    <source>
        <dbReference type="Proteomes" id="UP000734271"/>
    </source>
</evidence>
<dbReference type="SMART" id="SM00382">
    <property type="entry name" value="AAA"/>
    <property type="match status" value="1"/>
</dbReference>
<organism evidence="5 6">
    <name type="scientific">Anaerococcus murdochii</name>
    <dbReference type="NCBI Taxonomy" id="411577"/>
    <lineage>
        <taxon>Bacteria</taxon>
        <taxon>Bacillati</taxon>
        <taxon>Bacillota</taxon>
        <taxon>Tissierellia</taxon>
        <taxon>Tissierellales</taxon>
        <taxon>Peptoniphilaceae</taxon>
        <taxon>Anaerococcus</taxon>
    </lineage>
</organism>